<dbReference type="Proteomes" id="UP000179588">
    <property type="component" value="Unassembled WGS sequence"/>
</dbReference>
<dbReference type="CDD" id="cd14789">
    <property type="entry name" value="Tiki"/>
    <property type="match status" value="1"/>
</dbReference>
<dbReference type="EMBL" id="LVIE01000002">
    <property type="protein sequence ID" value="OHT25745.1"/>
    <property type="molecule type" value="Genomic_DNA"/>
</dbReference>
<accession>A0A1S1HU04</accession>
<evidence type="ECO:0000313" key="1">
    <source>
        <dbReference type="EMBL" id="OHT25745.1"/>
    </source>
</evidence>
<protein>
    <submittedName>
        <fullName evidence="1">Polysaccharide biosynthesis protein GumN</fullName>
    </submittedName>
</protein>
<dbReference type="Pfam" id="PF01963">
    <property type="entry name" value="TraB_PrgY_gumN"/>
    <property type="match status" value="1"/>
</dbReference>
<gene>
    <name evidence="1" type="ORF">A3Q29_12140</name>
</gene>
<evidence type="ECO:0000313" key="2">
    <source>
        <dbReference type="Proteomes" id="UP000179588"/>
    </source>
</evidence>
<dbReference type="InterPro" id="IPR002816">
    <property type="entry name" value="TraB/PrgY/GumN_fam"/>
</dbReference>
<dbReference type="AlphaFoldDB" id="A0A1S1HU04"/>
<dbReference type="PANTHER" id="PTHR40590:SF1">
    <property type="entry name" value="CYTOPLASMIC PROTEIN"/>
    <property type="match status" value="1"/>
</dbReference>
<proteinExistence type="predicted"/>
<dbReference type="InterPro" id="IPR047111">
    <property type="entry name" value="YbaP-like"/>
</dbReference>
<sequence>MVKLLENLKNWLHMEAAPAYPYPAIDVRLSKKLKLHIVGSIHMGTDNMFPLSEILLDKLNCADALIVEADITDTRTPFTQDEDLREPVQQRLTADEYSLFTHYCQEIHQDPAQFDTLPSWQIALILQATQAQGLGLRGQYGIDYQLLRNAQSQQKNIIELEGTDSQIELLLKLPQEGLPLLQDTLEHWRTNARSLQTMISWWLDYQPENNITLPKTFSDDVYQVLMSQRNQDWSTRLKALPDGNYVVAVGALHLFGDGSLIDYLRN</sequence>
<dbReference type="PANTHER" id="PTHR40590">
    <property type="entry name" value="CYTOPLASMIC PROTEIN-RELATED"/>
    <property type="match status" value="1"/>
</dbReference>
<keyword evidence="2" id="KW-1185">Reference proteome</keyword>
<reference evidence="1 2" key="1">
    <citation type="submission" date="2016-03" db="EMBL/GenBank/DDBJ databases">
        <title>Genome sequence of Providencia stuartii strain, isolated from the salivary glands of larval Lucilia sericata.</title>
        <authorList>
            <person name="Yuan Y."/>
            <person name="Zhang Y."/>
            <person name="Fu S."/>
            <person name="Crippen T.L."/>
            <person name="Visi D."/>
            <person name="Benbow M.E."/>
            <person name="Allen M."/>
            <person name="Tomberlin J.K."/>
            <person name="Sze S.-H."/>
            <person name="Tarone A.M."/>
        </authorList>
    </citation>
    <scope>NUCLEOTIDE SEQUENCE [LARGE SCALE GENOMIC DNA]</scope>
    <source>
        <strain evidence="1 2">Crippen</strain>
    </source>
</reference>
<name>A0A1S1HU04_PROST</name>
<organism evidence="1 2">
    <name type="scientific">Providencia stuartii</name>
    <dbReference type="NCBI Taxonomy" id="588"/>
    <lineage>
        <taxon>Bacteria</taxon>
        <taxon>Pseudomonadati</taxon>
        <taxon>Pseudomonadota</taxon>
        <taxon>Gammaproteobacteria</taxon>
        <taxon>Enterobacterales</taxon>
        <taxon>Morganellaceae</taxon>
        <taxon>Providencia</taxon>
    </lineage>
</organism>
<comment type="caution">
    <text evidence="1">The sequence shown here is derived from an EMBL/GenBank/DDBJ whole genome shotgun (WGS) entry which is preliminary data.</text>
</comment>